<feature type="domain" description="HTH lysR-type" evidence="5">
    <location>
        <begin position="2"/>
        <end position="58"/>
    </location>
</feature>
<evidence type="ECO:0000313" key="6">
    <source>
        <dbReference type="EMBL" id="ADN77872.1"/>
    </source>
</evidence>
<dbReference type="NCBIfam" id="TIGR03298">
    <property type="entry name" value="argP"/>
    <property type="match status" value="1"/>
</dbReference>
<evidence type="ECO:0000256" key="2">
    <source>
        <dbReference type="ARBA" id="ARBA00023015"/>
    </source>
</evidence>
<dbReference type="InterPro" id="IPR017685">
    <property type="entry name" value="ArgP"/>
</dbReference>
<dbReference type="PANTHER" id="PTHR30579:SF2">
    <property type="entry name" value="HTH-TYPE TRANSCRIPTIONAL REGULATOR ARGP"/>
    <property type="match status" value="1"/>
</dbReference>
<dbReference type="GO" id="GO:0003700">
    <property type="term" value="F:DNA-binding transcription factor activity"/>
    <property type="evidence" value="ECO:0007669"/>
    <property type="project" value="InterPro"/>
</dbReference>
<dbReference type="AlphaFoldDB" id="E1SQA1"/>
<dbReference type="OrthoDB" id="3252676at2"/>
<dbReference type="Gene3D" id="1.10.10.10">
    <property type="entry name" value="Winged helix-like DNA-binding domain superfamily/Winged helix DNA-binding domain"/>
    <property type="match status" value="1"/>
</dbReference>
<evidence type="ECO:0000313" key="7">
    <source>
        <dbReference type="Proteomes" id="UP000006683"/>
    </source>
</evidence>
<dbReference type="InterPro" id="IPR036390">
    <property type="entry name" value="WH_DNA-bd_sf"/>
</dbReference>
<dbReference type="Pfam" id="PF00126">
    <property type="entry name" value="HTH_1"/>
    <property type="match status" value="1"/>
</dbReference>
<dbReference type="PROSITE" id="PS50931">
    <property type="entry name" value="HTH_LYSR"/>
    <property type="match status" value="1"/>
</dbReference>
<accession>E1SQA1</accession>
<dbReference type="EMBL" id="CP002209">
    <property type="protein sequence ID" value="ADN77872.1"/>
    <property type="molecule type" value="Genomic_DNA"/>
</dbReference>
<dbReference type="RefSeq" id="WP_013347177.1">
    <property type="nucleotide sequence ID" value="NC_014541.1"/>
</dbReference>
<keyword evidence="4" id="KW-0804">Transcription</keyword>
<dbReference type="Proteomes" id="UP000006683">
    <property type="component" value="Chromosome"/>
</dbReference>
<dbReference type="NCBIfam" id="NF002964">
    <property type="entry name" value="PRK03635.1"/>
    <property type="match status" value="1"/>
</dbReference>
<dbReference type="NCBIfam" id="NF009888">
    <property type="entry name" value="PRK13348.1"/>
    <property type="match status" value="1"/>
</dbReference>
<dbReference type="SUPFAM" id="SSF53850">
    <property type="entry name" value="Periplasmic binding protein-like II"/>
    <property type="match status" value="1"/>
</dbReference>
<organism evidence="6 7">
    <name type="scientific">Ferrimonas balearica (strain DSM 9799 / CCM 4581 / KCTC 23876 / PAT)</name>
    <dbReference type="NCBI Taxonomy" id="550540"/>
    <lineage>
        <taxon>Bacteria</taxon>
        <taxon>Pseudomonadati</taxon>
        <taxon>Pseudomonadota</taxon>
        <taxon>Gammaproteobacteria</taxon>
        <taxon>Alteromonadales</taxon>
        <taxon>Ferrimonadaceae</taxon>
        <taxon>Ferrimonas</taxon>
    </lineage>
</organism>
<dbReference type="GO" id="GO:0003677">
    <property type="term" value="F:DNA binding"/>
    <property type="evidence" value="ECO:0007669"/>
    <property type="project" value="UniProtKB-KW"/>
</dbReference>
<keyword evidence="7" id="KW-1185">Reference proteome</keyword>
<dbReference type="Pfam" id="PF03466">
    <property type="entry name" value="LysR_substrate"/>
    <property type="match status" value="1"/>
</dbReference>
<dbReference type="STRING" id="550540.Fbal_3676"/>
<name>E1SQA1_FERBD</name>
<dbReference type="SUPFAM" id="SSF46785">
    <property type="entry name" value="Winged helix' DNA-binding domain"/>
    <property type="match status" value="1"/>
</dbReference>
<sequence>MLDYKQLHALAEVVRQGSFDKAARKLNLTQSAVSQRVSTLEQRVGRPLLVRANPVRATEAGLLLLRHQQQVALMEANLSEALLTGERSEFERVALAVNADSLATWLPQALSRLFNQHQLLTELIVEDEDITLNRLKSGEVAGCISAIAKPVQGCRTQPLGTLRYRMAASPAFIERYFAGGVDAASLAHAPTVVYSQHDDLMSRFLARHYPTLGHLPPHHQVPSAQAFVNLALQGITWALIPELQLAPLQATGALQSPSPHHLDVPLYWHSWRLESPTMTRIAAVLKQQARSQLLNA</sequence>
<reference evidence="6 7" key="1">
    <citation type="journal article" date="2010" name="Stand. Genomic Sci.">
        <title>Complete genome sequence of Ferrimonas balearica type strain (PAT).</title>
        <authorList>
            <person name="Nolan M."/>
            <person name="Sikorski J."/>
            <person name="Davenport K."/>
            <person name="Lucas S."/>
            <person name="Glavina Del Rio T."/>
            <person name="Tice H."/>
            <person name="Cheng J."/>
            <person name="Goodwin L."/>
            <person name="Pitluck S."/>
            <person name="Liolios K."/>
            <person name="Ivanova N."/>
            <person name="Mavromatis K."/>
            <person name="Ovchinnikova G."/>
            <person name="Pati A."/>
            <person name="Chen A."/>
            <person name="Palaniappan K."/>
            <person name="Land M."/>
            <person name="Hauser L."/>
            <person name="Chang Y."/>
            <person name="Jeffries C."/>
            <person name="Tapia R."/>
            <person name="Brettin T."/>
            <person name="Detter J."/>
            <person name="Han C."/>
            <person name="Yasawong M."/>
            <person name="Rohde M."/>
            <person name="Tindall B."/>
            <person name="Goker M."/>
            <person name="Woyke T."/>
            <person name="Bristow J."/>
            <person name="Eisen J."/>
            <person name="Markowitz V."/>
            <person name="Hugenholtz P."/>
            <person name="Kyrpides N."/>
            <person name="Klenk H."/>
            <person name="Lapidus A."/>
        </authorList>
    </citation>
    <scope>NUCLEOTIDE SEQUENCE [LARGE SCALE GENOMIC DNA]</scope>
    <source>
        <strain evidence="7">DSM 9799 / CCM 4581 / KCTC 23876 / PAT</strain>
    </source>
</reference>
<dbReference type="eggNOG" id="COG0583">
    <property type="taxonomic scope" value="Bacteria"/>
</dbReference>
<dbReference type="Gene3D" id="3.40.190.290">
    <property type="match status" value="1"/>
</dbReference>
<dbReference type="GeneID" id="67183879"/>
<keyword evidence="2" id="KW-0805">Transcription regulation</keyword>
<dbReference type="InterPro" id="IPR050176">
    <property type="entry name" value="LTTR"/>
</dbReference>
<evidence type="ECO:0000256" key="1">
    <source>
        <dbReference type="ARBA" id="ARBA00009437"/>
    </source>
</evidence>
<comment type="similarity">
    <text evidence="1">Belongs to the LysR transcriptional regulatory family.</text>
</comment>
<evidence type="ECO:0000256" key="3">
    <source>
        <dbReference type="ARBA" id="ARBA00023125"/>
    </source>
</evidence>
<dbReference type="InterPro" id="IPR036388">
    <property type="entry name" value="WH-like_DNA-bd_sf"/>
</dbReference>
<dbReference type="InterPro" id="IPR005119">
    <property type="entry name" value="LysR_subst-bd"/>
</dbReference>
<dbReference type="KEGG" id="fbl:Fbal_3676"/>
<keyword evidence="3" id="KW-0238">DNA-binding</keyword>
<protein>
    <submittedName>
        <fullName evidence="6">Transcriptional regulator, ArgP, LysR family</fullName>
    </submittedName>
</protein>
<dbReference type="PRINTS" id="PR00039">
    <property type="entry name" value="HTHLYSR"/>
</dbReference>
<evidence type="ECO:0000259" key="5">
    <source>
        <dbReference type="PROSITE" id="PS50931"/>
    </source>
</evidence>
<dbReference type="InterPro" id="IPR000847">
    <property type="entry name" value="LysR_HTH_N"/>
</dbReference>
<proteinExistence type="inferred from homology"/>
<evidence type="ECO:0000256" key="4">
    <source>
        <dbReference type="ARBA" id="ARBA00023163"/>
    </source>
</evidence>
<dbReference type="HOGENOM" id="CLU_063829_0_0_6"/>
<gene>
    <name evidence="6" type="ordered locus">Fbal_3676</name>
</gene>
<dbReference type="PANTHER" id="PTHR30579">
    <property type="entry name" value="TRANSCRIPTIONAL REGULATOR"/>
    <property type="match status" value="1"/>
</dbReference>